<name>A0A8D2LFA7_VARKO</name>
<keyword evidence="10" id="KW-0245">EGF-like domain</keyword>
<reference evidence="15" key="1">
    <citation type="submission" date="2025-08" db="UniProtKB">
        <authorList>
            <consortium name="Ensembl"/>
        </authorList>
    </citation>
    <scope>IDENTIFICATION</scope>
</reference>
<dbReference type="OrthoDB" id="5918597at2759"/>
<evidence type="ECO:0000259" key="13">
    <source>
        <dbReference type="PROSITE" id="PS50240"/>
    </source>
</evidence>
<evidence type="ECO:0000256" key="1">
    <source>
        <dbReference type="ARBA" id="ARBA00004613"/>
    </source>
</evidence>
<keyword evidence="3" id="KW-0964">Secreted</keyword>
<dbReference type="Ensembl" id="ENSVKKT00000021232.1">
    <property type="protein sequence ID" value="ENSVKKP00000020717.1"/>
    <property type="gene ID" value="ENSVKKG00000013923.1"/>
</dbReference>
<evidence type="ECO:0000256" key="7">
    <source>
        <dbReference type="ARBA" id="ARBA00022825"/>
    </source>
</evidence>
<evidence type="ECO:0000256" key="3">
    <source>
        <dbReference type="ARBA" id="ARBA00022525"/>
    </source>
</evidence>
<dbReference type="GO" id="GO:0035821">
    <property type="term" value="P:modulation of process of another organism"/>
    <property type="evidence" value="ECO:0007669"/>
    <property type="project" value="UniProtKB-ARBA"/>
</dbReference>
<dbReference type="PROSITE" id="PS50998">
    <property type="entry name" value="GLA_2"/>
    <property type="match status" value="1"/>
</dbReference>
<dbReference type="InterPro" id="IPR001314">
    <property type="entry name" value="Peptidase_S1A"/>
</dbReference>
<dbReference type="SMART" id="SM00020">
    <property type="entry name" value="Tryp_SPc"/>
    <property type="match status" value="1"/>
</dbReference>
<dbReference type="SMART" id="SM00181">
    <property type="entry name" value="EGF"/>
    <property type="match status" value="2"/>
</dbReference>
<evidence type="ECO:0000256" key="5">
    <source>
        <dbReference type="ARBA" id="ARBA00022729"/>
    </source>
</evidence>
<dbReference type="InterPro" id="IPR001254">
    <property type="entry name" value="Trypsin_dom"/>
</dbReference>
<dbReference type="FunFam" id="4.10.740.10:FF:000001">
    <property type="entry name" value="vitamin K-dependent protein S"/>
    <property type="match status" value="1"/>
</dbReference>
<comment type="similarity">
    <text evidence="2">Belongs to the peptidase S1 family. Snake venom subfamily.</text>
</comment>
<dbReference type="InterPro" id="IPR000294">
    <property type="entry name" value="GLA_domain"/>
</dbReference>
<evidence type="ECO:0000256" key="11">
    <source>
        <dbReference type="RuleBase" id="RU363034"/>
    </source>
</evidence>
<dbReference type="PROSITE" id="PS00011">
    <property type="entry name" value="GLA_1"/>
    <property type="match status" value="1"/>
</dbReference>
<dbReference type="InterPro" id="IPR050442">
    <property type="entry name" value="Peptidase_S1_coag_factors"/>
</dbReference>
<keyword evidence="16" id="KW-1185">Reference proteome</keyword>
<feature type="disulfide bond" evidence="10">
    <location>
        <begin position="163"/>
        <end position="172"/>
    </location>
</feature>
<accession>A0A8D2LFA7</accession>
<reference evidence="15" key="2">
    <citation type="submission" date="2025-09" db="UniProtKB">
        <authorList>
            <consortium name="Ensembl"/>
        </authorList>
    </citation>
    <scope>IDENTIFICATION</scope>
</reference>
<feature type="domain" description="Peptidase S1" evidence="13">
    <location>
        <begin position="316"/>
        <end position="548"/>
    </location>
</feature>
<evidence type="ECO:0000256" key="9">
    <source>
        <dbReference type="ARBA" id="ARBA00023180"/>
    </source>
</evidence>
<dbReference type="Pfam" id="PF00594">
    <property type="entry name" value="Gla"/>
    <property type="match status" value="1"/>
</dbReference>
<dbReference type="Pfam" id="PF14670">
    <property type="entry name" value="FXa_inhibition"/>
    <property type="match status" value="1"/>
</dbReference>
<dbReference type="PROSITE" id="PS00022">
    <property type="entry name" value="EGF_1"/>
    <property type="match status" value="1"/>
</dbReference>
<evidence type="ECO:0000256" key="10">
    <source>
        <dbReference type="PROSITE-ProRule" id="PRU00076"/>
    </source>
</evidence>
<dbReference type="SMART" id="SM00069">
    <property type="entry name" value="GLA"/>
    <property type="match status" value="1"/>
</dbReference>
<dbReference type="KEGG" id="vko:123026170"/>
<dbReference type="CDD" id="cd00054">
    <property type="entry name" value="EGF_CA"/>
    <property type="match status" value="1"/>
</dbReference>
<dbReference type="Pfam" id="PF00089">
    <property type="entry name" value="Trypsin"/>
    <property type="match status" value="1"/>
</dbReference>
<dbReference type="PRINTS" id="PR00001">
    <property type="entry name" value="GLABLOOD"/>
</dbReference>
<keyword evidence="6 11" id="KW-0378">Hydrolase</keyword>
<evidence type="ECO:0000313" key="15">
    <source>
        <dbReference type="Ensembl" id="ENSVKKP00000020717.1"/>
    </source>
</evidence>
<dbReference type="Proteomes" id="UP000694545">
    <property type="component" value="Unplaced"/>
</dbReference>
<evidence type="ECO:0000259" key="14">
    <source>
        <dbReference type="PROSITE" id="PS50998"/>
    </source>
</evidence>
<keyword evidence="5" id="KW-0732">Signal</keyword>
<gene>
    <name evidence="15" type="primary">LOC123026170</name>
</gene>
<dbReference type="PROSITE" id="PS50240">
    <property type="entry name" value="TRYPSIN_DOM"/>
    <property type="match status" value="1"/>
</dbReference>
<dbReference type="PANTHER" id="PTHR24278">
    <property type="entry name" value="COAGULATION FACTOR"/>
    <property type="match status" value="1"/>
</dbReference>
<dbReference type="Gene3D" id="2.10.25.10">
    <property type="entry name" value="Laminin"/>
    <property type="match status" value="2"/>
</dbReference>
<dbReference type="InterPro" id="IPR000742">
    <property type="entry name" value="EGF"/>
</dbReference>
<dbReference type="InterPro" id="IPR043504">
    <property type="entry name" value="Peptidase_S1_PA_chymotrypsin"/>
</dbReference>
<dbReference type="InterPro" id="IPR035972">
    <property type="entry name" value="GLA-like_dom_SF"/>
</dbReference>
<dbReference type="PRINTS" id="PR00722">
    <property type="entry name" value="CHYMOTRYPSIN"/>
</dbReference>
<comment type="subcellular location">
    <subcellularLocation>
        <location evidence="1">Secreted</location>
    </subcellularLocation>
</comment>
<evidence type="ECO:0000256" key="2">
    <source>
        <dbReference type="ARBA" id="ARBA00009228"/>
    </source>
</evidence>
<evidence type="ECO:0000259" key="12">
    <source>
        <dbReference type="PROSITE" id="PS50026"/>
    </source>
</evidence>
<dbReference type="Gene3D" id="2.40.10.10">
    <property type="entry name" value="Trypsin-like serine proteases"/>
    <property type="match status" value="2"/>
</dbReference>
<keyword evidence="9" id="KW-0325">Glycoprotein</keyword>
<evidence type="ECO:0000313" key="16">
    <source>
        <dbReference type="Proteomes" id="UP000694545"/>
    </source>
</evidence>
<dbReference type="PANTHER" id="PTHR24278:SF25">
    <property type="entry name" value="COAGULATION FACTOR IX"/>
    <property type="match status" value="1"/>
</dbReference>
<dbReference type="PROSITE" id="PS50026">
    <property type="entry name" value="EGF_3"/>
    <property type="match status" value="1"/>
</dbReference>
<dbReference type="InterPro" id="IPR033116">
    <property type="entry name" value="TRYPSIN_SER"/>
</dbReference>
<sequence>MFCAGTLHFCYILPFQNPVCSNCWISLTLNFGKVIIYKPKYSTRFGCTMARASSSAALLLLICFFNSNLSYSLSVFMKNSEASQVLRIRKRANQFLEEIRPGDLERECNEEKCSFEEAREIFKSQEKTTEFWFAYGDSNPCKNNICKNGGICNVKHHKYSCSCPPKFGGNQCEIEKSECWYKNGGCSQYCQDTRQGLYVTCSCALGYALSDDGKSCTPSVRFPCGLLKKSLRSYQGRSAEGNQTDASDVALLNETMGQENVSSWNQSFHPAAWAGLNQTVLQGAIEQEILEEQGNFSEWDVPHLPSFNSSDEKGKIVGGSFCRPGSCPWQVLLQTNREYGFCGGSLISSRWVLTAAHCLDTVNPYQVTVGDFDKYKRERDEQKVRVQQYWRHPQYDSSNYNNDIALIQLTSDVAFTTHVLPICLPSPDLATLLMEGKEPGMVSGWGSTHSKGSLSRFLLNVRLPIVSMDTCRQSTEKLITGNMFCAGYAEEAQDSCKGDSGGPFAVPYQGTWYLLGIVSWGEGCAESGKYGAYTRVANYISWIKEVTESATDESGFLHTLQ</sequence>
<dbReference type="PROSITE" id="PS00134">
    <property type="entry name" value="TRYPSIN_HIS"/>
    <property type="match status" value="1"/>
</dbReference>
<feature type="domain" description="Gla" evidence="14">
    <location>
        <begin position="91"/>
        <end position="137"/>
    </location>
</feature>
<keyword evidence="4 11" id="KW-0645">Protease</keyword>
<dbReference type="SUPFAM" id="SSF57196">
    <property type="entry name" value="EGF/Laminin"/>
    <property type="match status" value="1"/>
</dbReference>
<dbReference type="GO" id="GO:0005509">
    <property type="term" value="F:calcium ion binding"/>
    <property type="evidence" value="ECO:0007669"/>
    <property type="project" value="InterPro"/>
</dbReference>
<dbReference type="SUPFAM" id="SSF57630">
    <property type="entry name" value="GLA-domain"/>
    <property type="match status" value="1"/>
</dbReference>
<evidence type="ECO:0000256" key="4">
    <source>
        <dbReference type="ARBA" id="ARBA00022670"/>
    </source>
</evidence>
<dbReference type="InterPro" id="IPR017857">
    <property type="entry name" value="Coagulation_fac-like_Gla_dom"/>
</dbReference>
<evidence type="ECO:0000256" key="6">
    <source>
        <dbReference type="ARBA" id="ARBA00022801"/>
    </source>
</evidence>
<keyword evidence="8 10" id="KW-1015">Disulfide bond</keyword>
<dbReference type="FunFam" id="2.40.10.10:FF:000120">
    <property type="entry name" value="Putative serine protease"/>
    <property type="match status" value="1"/>
</dbReference>
<evidence type="ECO:0000256" key="8">
    <source>
        <dbReference type="ARBA" id="ARBA00023157"/>
    </source>
</evidence>
<dbReference type="AlphaFoldDB" id="A0A8D2LFA7"/>
<dbReference type="SUPFAM" id="SSF50494">
    <property type="entry name" value="Trypsin-like serine proteases"/>
    <property type="match status" value="1"/>
</dbReference>
<dbReference type="GO" id="GO:0005615">
    <property type="term" value="C:extracellular space"/>
    <property type="evidence" value="ECO:0007669"/>
    <property type="project" value="TreeGrafter"/>
</dbReference>
<organism evidence="15 16">
    <name type="scientific">Varanus komodoensis</name>
    <name type="common">Komodo dragon</name>
    <dbReference type="NCBI Taxonomy" id="61221"/>
    <lineage>
        <taxon>Eukaryota</taxon>
        <taxon>Metazoa</taxon>
        <taxon>Chordata</taxon>
        <taxon>Craniata</taxon>
        <taxon>Vertebrata</taxon>
        <taxon>Euteleostomi</taxon>
        <taxon>Lepidosauria</taxon>
        <taxon>Squamata</taxon>
        <taxon>Bifurcata</taxon>
        <taxon>Unidentata</taxon>
        <taxon>Episquamata</taxon>
        <taxon>Toxicofera</taxon>
        <taxon>Anguimorpha</taxon>
        <taxon>Paleoanguimorpha</taxon>
        <taxon>Varanoidea</taxon>
        <taxon>Varanidae</taxon>
        <taxon>Varanus</taxon>
    </lineage>
</organism>
<comment type="caution">
    <text evidence="10">Lacks conserved residue(s) required for the propagation of feature annotation.</text>
</comment>
<dbReference type="InterPro" id="IPR018114">
    <property type="entry name" value="TRYPSIN_HIS"/>
</dbReference>
<dbReference type="GO" id="GO:0006508">
    <property type="term" value="P:proteolysis"/>
    <property type="evidence" value="ECO:0007669"/>
    <property type="project" value="UniProtKB-KW"/>
</dbReference>
<protein>
    <submittedName>
        <fullName evidence="15">Uncharacterized protein</fullName>
    </submittedName>
</protein>
<dbReference type="GO" id="GO:0004252">
    <property type="term" value="F:serine-type endopeptidase activity"/>
    <property type="evidence" value="ECO:0007669"/>
    <property type="project" value="InterPro"/>
</dbReference>
<feature type="domain" description="EGF-like" evidence="12">
    <location>
        <begin position="137"/>
        <end position="173"/>
    </location>
</feature>
<dbReference type="CDD" id="cd00190">
    <property type="entry name" value="Tryp_SPc"/>
    <property type="match status" value="1"/>
</dbReference>
<dbReference type="PROSITE" id="PS00135">
    <property type="entry name" value="TRYPSIN_SER"/>
    <property type="match status" value="1"/>
</dbReference>
<dbReference type="OMA" id="VPYHNTW"/>
<dbReference type="InterPro" id="IPR009003">
    <property type="entry name" value="Peptidase_S1_PA"/>
</dbReference>
<keyword evidence="7 11" id="KW-0720">Serine protease</keyword>
<dbReference type="RefSeq" id="XP_044291415.1">
    <property type="nucleotide sequence ID" value="XM_044435480.1"/>
</dbReference>
<dbReference type="Gene3D" id="4.10.740.10">
    <property type="entry name" value="Coagulation Factor IX"/>
    <property type="match status" value="1"/>
</dbReference>
<dbReference type="GeneID" id="123026170"/>
<proteinExistence type="inferred from homology"/>